<protein>
    <submittedName>
        <fullName evidence="2">Uncharacterized protein</fullName>
    </submittedName>
</protein>
<evidence type="ECO:0000256" key="1">
    <source>
        <dbReference type="SAM" id="MobiDB-lite"/>
    </source>
</evidence>
<evidence type="ECO:0000313" key="3">
    <source>
        <dbReference type="Proteomes" id="UP001151760"/>
    </source>
</evidence>
<reference evidence="2" key="2">
    <citation type="submission" date="2022-01" db="EMBL/GenBank/DDBJ databases">
        <authorList>
            <person name="Yamashiro T."/>
            <person name="Shiraishi A."/>
            <person name="Satake H."/>
            <person name="Nakayama K."/>
        </authorList>
    </citation>
    <scope>NUCLEOTIDE SEQUENCE</scope>
</reference>
<gene>
    <name evidence="2" type="ORF">Tco_0977425</name>
</gene>
<keyword evidence="3" id="KW-1185">Reference proteome</keyword>
<organism evidence="2 3">
    <name type="scientific">Tanacetum coccineum</name>
    <dbReference type="NCBI Taxonomy" id="301880"/>
    <lineage>
        <taxon>Eukaryota</taxon>
        <taxon>Viridiplantae</taxon>
        <taxon>Streptophyta</taxon>
        <taxon>Embryophyta</taxon>
        <taxon>Tracheophyta</taxon>
        <taxon>Spermatophyta</taxon>
        <taxon>Magnoliopsida</taxon>
        <taxon>eudicotyledons</taxon>
        <taxon>Gunneridae</taxon>
        <taxon>Pentapetalae</taxon>
        <taxon>asterids</taxon>
        <taxon>campanulids</taxon>
        <taxon>Asterales</taxon>
        <taxon>Asteraceae</taxon>
        <taxon>Asteroideae</taxon>
        <taxon>Anthemideae</taxon>
        <taxon>Anthemidinae</taxon>
        <taxon>Tanacetum</taxon>
    </lineage>
</organism>
<feature type="region of interest" description="Disordered" evidence="1">
    <location>
        <begin position="270"/>
        <end position="313"/>
    </location>
</feature>
<dbReference type="EMBL" id="BQNB010016393">
    <property type="protein sequence ID" value="GJT51268.1"/>
    <property type="molecule type" value="Genomic_DNA"/>
</dbReference>
<feature type="region of interest" description="Disordered" evidence="1">
    <location>
        <begin position="85"/>
        <end position="138"/>
    </location>
</feature>
<comment type="caution">
    <text evidence="2">The sequence shown here is derived from an EMBL/GenBank/DDBJ whole genome shotgun (WGS) entry which is preliminary data.</text>
</comment>
<feature type="compositionally biased region" description="Basic and acidic residues" evidence="1">
    <location>
        <begin position="105"/>
        <end position="133"/>
    </location>
</feature>
<accession>A0ABQ5EK27</accession>
<proteinExistence type="predicted"/>
<sequence length="481" mass="55258">MKDRHDGSSNLDAPNWDHPFELMWMQAISHRSLDPRSRSSVQWKTRMKTSMIPKEIKKVFLLETFKYGDFRGDSRTPGLPTLANYHAGTDISQKDEKPIKKRQNRTRDGKVCGDEAKSKDEHLNTITETESRDSSITSPKIDFLPEEFVGELDLIDLILPGINDDDFDEEEGEIDIDIFQIEDKILREKLLNFNLLIDKIEALNLILLFLLLDTTGIESDFDSEGDIIFLDDLLNDDPILDYERFTFDIELDTAVINNFDELNEDECFDPGGGTDISKLTRKQSKNRQARTRESEEYKKKTKNQSRSQKVKDRSQIQSTWSTATYLRDKFVECVLLMANIEALKDIPTHFDNSSGSTTTRSDYSLPDYEAFYDDHIEEKNSGSTTTHADFSHYDSLQSLIFRSIQFLLPIGIEPELGNLTMDVVEDILPTREPRVHVPNDPVSPSYLYLLDCPDSEAYRARGLLSSFTRASESQLTFWNPI</sequence>
<dbReference type="Proteomes" id="UP001151760">
    <property type="component" value="Unassembled WGS sequence"/>
</dbReference>
<reference evidence="2" key="1">
    <citation type="journal article" date="2022" name="Int. J. Mol. Sci.">
        <title>Draft Genome of Tanacetum Coccineum: Genomic Comparison of Closely Related Tanacetum-Family Plants.</title>
        <authorList>
            <person name="Yamashiro T."/>
            <person name="Shiraishi A."/>
            <person name="Nakayama K."/>
            <person name="Satake H."/>
        </authorList>
    </citation>
    <scope>NUCLEOTIDE SEQUENCE</scope>
</reference>
<feature type="compositionally biased region" description="Basic residues" evidence="1">
    <location>
        <begin position="279"/>
        <end position="289"/>
    </location>
</feature>
<name>A0ABQ5EK27_9ASTR</name>
<evidence type="ECO:0000313" key="2">
    <source>
        <dbReference type="EMBL" id="GJT51268.1"/>
    </source>
</evidence>